<evidence type="ECO:0000256" key="8">
    <source>
        <dbReference type="ARBA" id="ARBA00022618"/>
    </source>
</evidence>
<keyword evidence="15" id="KW-0131">Cell cycle</keyword>
<name>C5DJN3_LACTC</name>
<keyword evidence="9" id="KW-0493">Microtubule</keyword>
<dbReference type="GO" id="GO:1990023">
    <property type="term" value="C:mitotic spindle midzone"/>
    <property type="evidence" value="ECO:0007669"/>
    <property type="project" value="TreeGrafter"/>
</dbReference>
<keyword evidence="10" id="KW-0498">Mitosis</keyword>
<dbReference type="GO" id="GO:0051301">
    <property type="term" value="P:cell division"/>
    <property type="evidence" value="ECO:0007669"/>
    <property type="project" value="UniProtKB-KW"/>
</dbReference>
<evidence type="ECO:0000256" key="14">
    <source>
        <dbReference type="ARBA" id="ARBA00023242"/>
    </source>
</evidence>
<evidence type="ECO:0000256" key="12">
    <source>
        <dbReference type="ARBA" id="ARBA00022838"/>
    </source>
</evidence>
<dbReference type="GO" id="GO:0044732">
    <property type="term" value="C:mitotic spindle pole body"/>
    <property type="evidence" value="ECO:0007669"/>
    <property type="project" value="TreeGrafter"/>
</dbReference>
<organism evidence="19 20">
    <name type="scientific">Lachancea thermotolerans (strain ATCC 56472 / CBS 6340 / NRRL Y-8284)</name>
    <name type="common">Yeast</name>
    <name type="synonym">Kluyveromyces thermotolerans</name>
    <dbReference type="NCBI Taxonomy" id="559295"/>
    <lineage>
        <taxon>Eukaryota</taxon>
        <taxon>Fungi</taxon>
        <taxon>Dikarya</taxon>
        <taxon>Ascomycota</taxon>
        <taxon>Saccharomycotina</taxon>
        <taxon>Saccharomycetes</taxon>
        <taxon>Saccharomycetales</taxon>
        <taxon>Saccharomycetaceae</taxon>
        <taxon>Lachancea</taxon>
    </lineage>
</organism>
<keyword evidence="20" id="KW-1185">Reference proteome</keyword>
<dbReference type="STRING" id="559295.C5DJN3"/>
<dbReference type="AlphaFoldDB" id="C5DJN3"/>
<dbReference type="RefSeq" id="XP_002554959.1">
    <property type="nucleotide sequence ID" value="XM_002554913.1"/>
</dbReference>
<keyword evidence="14" id="KW-0539">Nucleus</keyword>
<comment type="similarity">
    <text evidence="4">Belongs to the DASH complex DAD2 family.</text>
</comment>
<dbReference type="InParanoid" id="C5DJN3"/>
<dbReference type="PANTHER" id="PTHR28036:SF1">
    <property type="entry name" value="DASH COMPLEX SUBUNIT DAD2"/>
    <property type="match status" value="1"/>
</dbReference>
<evidence type="ECO:0000256" key="5">
    <source>
        <dbReference type="ARBA" id="ARBA00020260"/>
    </source>
</evidence>
<dbReference type="Proteomes" id="UP000002036">
    <property type="component" value="Chromosome F"/>
</dbReference>
<gene>
    <name evidence="19" type="ordered locus">KLTH0F17820g</name>
</gene>
<protein>
    <recommendedName>
        <fullName evidence="5">DASH complex subunit DAD2</fullName>
    </recommendedName>
    <alternativeName>
        <fullName evidence="17">Outer kinetochore protein DAD2</fullName>
    </alternativeName>
</protein>
<evidence type="ECO:0000256" key="3">
    <source>
        <dbReference type="ARBA" id="ARBA00004629"/>
    </source>
</evidence>
<dbReference type="InterPro" id="IPR013963">
    <property type="entry name" value="DASH_Dad2"/>
</dbReference>
<evidence type="ECO:0000256" key="10">
    <source>
        <dbReference type="ARBA" id="ARBA00022776"/>
    </source>
</evidence>
<dbReference type="HOGENOM" id="CLU_138063_1_0_1"/>
<dbReference type="PANTHER" id="PTHR28036">
    <property type="entry name" value="DASH COMPLEX SUBUNIT DAD2"/>
    <property type="match status" value="1"/>
</dbReference>
<dbReference type="GO" id="GO:0000278">
    <property type="term" value="P:mitotic cell cycle"/>
    <property type="evidence" value="ECO:0007669"/>
    <property type="project" value="InterPro"/>
</dbReference>
<evidence type="ECO:0000313" key="20">
    <source>
        <dbReference type="Proteomes" id="UP000002036"/>
    </source>
</evidence>
<evidence type="ECO:0000256" key="2">
    <source>
        <dbReference type="ARBA" id="ARBA00004186"/>
    </source>
</evidence>
<proteinExistence type="inferred from homology"/>
<keyword evidence="6" id="KW-0158">Chromosome</keyword>
<keyword evidence="11" id="KW-0159">Chromosome partition</keyword>
<evidence type="ECO:0000256" key="11">
    <source>
        <dbReference type="ARBA" id="ARBA00022829"/>
    </source>
</evidence>
<evidence type="ECO:0000256" key="15">
    <source>
        <dbReference type="ARBA" id="ARBA00023306"/>
    </source>
</evidence>
<keyword evidence="16" id="KW-0137">Centromere</keyword>
<dbReference type="EMBL" id="CU928170">
    <property type="protein sequence ID" value="CAR24522.1"/>
    <property type="molecule type" value="Genomic_DNA"/>
</dbReference>
<keyword evidence="12" id="KW-0995">Kinetochore</keyword>
<keyword evidence="8" id="KW-0132">Cell division</keyword>
<dbReference type="OrthoDB" id="3230169at2759"/>
<dbReference type="KEGG" id="lth:KLTH0F17820g"/>
<feature type="region of interest" description="Disordered" evidence="18">
    <location>
        <begin position="129"/>
        <end position="163"/>
    </location>
</feature>
<evidence type="ECO:0000256" key="1">
    <source>
        <dbReference type="ARBA" id="ARBA00004123"/>
    </source>
</evidence>
<evidence type="ECO:0000313" key="19">
    <source>
        <dbReference type="EMBL" id="CAR24522.1"/>
    </source>
</evidence>
<evidence type="ECO:0000256" key="18">
    <source>
        <dbReference type="SAM" id="MobiDB-lite"/>
    </source>
</evidence>
<dbReference type="FunCoup" id="C5DJN3">
    <property type="interactions" value="44"/>
</dbReference>
<evidence type="ECO:0000256" key="4">
    <source>
        <dbReference type="ARBA" id="ARBA00005501"/>
    </source>
</evidence>
<dbReference type="eggNOG" id="ENOG502S93M">
    <property type="taxonomic scope" value="Eukaryota"/>
</dbReference>
<dbReference type="GO" id="GO:0005874">
    <property type="term" value="C:microtubule"/>
    <property type="evidence" value="ECO:0007669"/>
    <property type="project" value="UniProtKB-KW"/>
</dbReference>
<dbReference type="GO" id="GO:0042729">
    <property type="term" value="C:DASH complex"/>
    <property type="evidence" value="ECO:0007669"/>
    <property type="project" value="InterPro"/>
</dbReference>
<reference evidence="19 20" key="1">
    <citation type="journal article" date="2009" name="Genome Res.">
        <title>Comparative genomics of protoploid Saccharomycetaceae.</title>
        <authorList>
            <consortium name="The Genolevures Consortium"/>
            <person name="Souciet J.-L."/>
            <person name="Dujon B."/>
            <person name="Gaillardin C."/>
            <person name="Johnston M."/>
            <person name="Baret P.V."/>
            <person name="Cliften P."/>
            <person name="Sherman D.J."/>
            <person name="Weissenbach J."/>
            <person name="Westhof E."/>
            <person name="Wincker P."/>
            <person name="Jubin C."/>
            <person name="Poulain J."/>
            <person name="Barbe V."/>
            <person name="Segurens B."/>
            <person name="Artiguenave F."/>
            <person name="Anthouard V."/>
            <person name="Vacherie B."/>
            <person name="Val M.-E."/>
            <person name="Fulton R.S."/>
            <person name="Minx P."/>
            <person name="Wilson R."/>
            <person name="Durrens P."/>
            <person name="Jean G."/>
            <person name="Marck C."/>
            <person name="Martin T."/>
            <person name="Nikolski M."/>
            <person name="Rolland T."/>
            <person name="Seret M.-L."/>
            <person name="Casaregola S."/>
            <person name="Despons L."/>
            <person name="Fairhead C."/>
            <person name="Fischer G."/>
            <person name="Lafontaine I."/>
            <person name="Leh V."/>
            <person name="Lemaire M."/>
            <person name="de Montigny J."/>
            <person name="Neuveglise C."/>
            <person name="Thierry A."/>
            <person name="Blanc-Lenfle I."/>
            <person name="Bleykasten C."/>
            <person name="Diffels J."/>
            <person name="Fritsch E."/>
            <person name="Frangeul L."/>
            <person name="Goeffon A."/>
            <person name="Jauniaux N."/>
            <person name="Kachouri-Lafond R."/>
            <person name="Payen C."/>
            <person name="Potier S."/>
            <person name="Pribylova L."/>
            <person name="Ozanne C."/>
            <person name="Richard G.-F."/>
            <person name="Sacerdot C."/>
            <person name="Straub M.-L."/>
            <person name="Talla E."/>
        </authorList>
    </citation>
    <scope>NUCLEOTIDE SEQUENCE [LARGE SCALE GENOMIC DNA]</scope>
    <source>
        <strain evidence="20">ATCC 56472 / CBS 6340 / NRRL Y-8284</strain>
    </source>
</reference>
<evidence type="ECO:0000256" key="7">
    <source>
        <dbReference type="ARBA" id="ARBA00022490"/>
    </source>
</evidence>
<evidence type="ECO:0000256" key="17">
    <source>
        <dbReference type="ARBA" id="ARBA00030568"/>
    </source>
</evidence>
<evidence type="ECO:0000256" key="13">
    <source>
        <dbReference type="ARBA" id="ARBA00023212"/>
    </source>
</evidence>
<dbReference type="GO" id="GO:0008608">
    <property type="term" value="P:attachment of spindle microtubules to kinetochore"/>
    <property type="evidence" value="ECO:0007669"/>
    <property type="project" value="TreeGrafter"/>
</dbReference>
<evidence type="ECO:0000256" key="9">
    <source>
        <dbReference type="ARBA" id="ARBA00022701"/>
    </source>
</evidence>
<keyword evidence="13" id="KW-0206">Cytoskeleton</keyword>
<evidence type="ECO:0000256" key="6">
    <source>
        <dbReference type="ARBA" id="ARBA00022454"/>
    </source>
</evidence>
<accession>C5DJN3</accession>
<dbReference type="OMA" id="DYEVGVW"/>
<comment type="subcellular location">
    <subcellularLocation>
        <location evidence="3">Chromosome</location>
        <location evidence="3">Centromere</location>
        <location evidence="3">Kinetochore</location>
    </subcellularLocation>
    <subcellularLocation>
        <location evidence="2">Cytoplasm</location>
        <location evidence="2">Cytoskeleton</location>
        <location evidence="2">Spindle</location>
    </subcellularLocation>
    <subcellularLocation>
        <location evidence="1">Nucleus</location>
    </subcellularLocation>
</comment>
<sequence>MLMSRFTYQIINKDQIKGSFEELLTFCEERESESLNKEICFLLFRMPLEDQIASKRRELEALKKINTLTNSMRLQLDGLAVEVKKMHENAENTANVMKNWDSIVRSISQASLSLLQYSEGDYEVGIWDQDQKRSDEREESESEPPLPETLVRVKVDNDGGPSS</sequence>
<evidence type="ECO:0000256" key="16">
    <source>
        <dbReference type="ARBA" id="ARBA00023328"/>
    </source>
</evidence>
<keyword evidence="7" id="KW-0963">Cytoplasm</keyword>
<dbReference type="Pfam" id="PF08654">
    <property type="entry name" value="DASH_Dad2"/>
    <property type="match status" value="1"/>
</dbReference>
<dbReference type="GeneID" id="8293194"/>